<dbReference type="PANTHER" id="PTHR35529">
    <property type="entry name" value="MANGANESE EFFLUX PUMP MNTP-RELATED"/>
    <property type="match status" value="1"/>
</dbReference>
<dbReference type="Proteomes" id="UP000886881">
    <property type="component" value="Unassembled WGS sequence"/>
</dbReference>
<feature type="transmembrane region" description="Helical" evidence="5">
    <location>
        <begin position="165"/>
        <end position="185"/>
    </location>
</feature>
<dbReference type="Pfam" id="PF02659">
    <property type="entry name" value="Mntp"/>
    <property type="match status" value="1"/>
</dbReference>
<evidence type="ECO:0000313" key="6">
    <source>
        <dbReference type="EMBL" id="HIT47321.1"/>
    </source>
</evidence>
<evidence type="ECO:0000256" key="1">
    <source>
        <dbReference type="ARBA" id="ARBA00022475"/>
    </source>
</evidence>
<evidence type="ECO:0000256" key="2">
    <source>
        <dbReference type="ARBA" id="ARBA00022692"/>
    </source>
</evidence>
<feature type="transmembrane region" description="Helical" evidence="5">
    <location>
        <begin position="133"/>
        <end position="153"/>
    </location>
</feature>
<accession>A0A9D1KH27</accession>
<gene>
    <name evidence="6" type="ORF">IAC35_05645</name>
</gene>
<evidence type="ECO:0000256" key="3">
    <source>
        <dbReference type="ARBA" id="ARBA00022989"/>
    </source>
</evidence>
<reference evidence="6" key="1">
    <citation type="submission" date="2020-10" db="EMBL/GenBank/DDBJ databases">
        <authorList>
            <person name="Gilroy R."/>
        </authorList>
    </citation>
    <scope>NUCLEOTIDE SEQUENCE</scope>
    <source>
        <strain evidence="6">ChiHecec2B26-709</strain>
    </source>
</reference>
<organism evidence="6 7">
    <name type="scientific">Candidatus Cryptobacteroides merdipullorum</name>
    <dbReference type="NCBI Taxonomy" id="2840771"/>
    <lineage>
        <taxon>Bacteria</taxon>
        <taxon>Pseudomonadati</taxon>
        <taxon>Bacteroidota</taxon>
        <taxon>Bacteroidia</taxon>
        <taxon>Bacteroidales</taxon>
        <taxon>Candidatus Cryptobacteroides</taxon>
    </lineage>
</organism>
<feature type="transmembrane region" description="Helical" evidence="5">
    <location>
        <begin position="40"/>
        <end position="65"/>
    </location>
</feature>
<reference evidence="6" key="2">
    <citation type="journal article" date="2021" name="PeerJ">
        <title>Extensive microbial diversity within the chicken gut microbiome revealed by metagenomics and culture.</title>
        <authorList>
            <person name="Gilroy R."/>
            <person name="Ravi A."/>
            <person name="Getino M."/>
            <person name="Pursley I."/>
            <person name="Horton D.L."/>
            <person name="Alikhan N.F."/>
            <person name="Baker D."/>
            <person name="Gharbi K."/>
            <person name="Hall N."/>
            <person name="Watson M."/>
            <person name="Adriaenssens E.M."/>
            <person name="Foster-Nyarko E."/>
            <person name="Jarju S."/>
            <person name="Secka A."/>
            <person name="Antonio M."/>
            <person name="Oren A."/>
            <person name="Chaudhuri R.R."/>
            <person name="La Ragione R."/>
            <person name="Hildebrand F."/>
            <person name="Pallen M.J."/>
        </authorList>
    </citation>
    <scope>NUCLEOTIDE SEQUENCE</scope>
    <source>
        <strain evidence="6">ChiHecec2B26-709</strain>
    </source>
</reference>
<evidence type="ECO:0000256" key="4">
    <source>
        <dbReference type="ARBA" id="ARBA00023136"/>
    </source>
</evidence>
<dbReference type="EMBL" id="DVLC01000106">
    <property type="protein sequence ID" value="HIT47321.1"/>
    <property type="molecule type" value="Genomic_DNA"/>
</dbReference>
<keyword evidence="2 5" id="KW-0812">Transmembrane</keyword>
<keyword evidence="1" id="KW-1003">Cell membrane</keyword>
<dbReference type="PANTHER" id="PTHR35529:SF1">
    <property type="entry name" value="MANGANESE EFFLUX PUMP MNTP-RELATED"/>
    <property type="match status" value="1"/>
</dbReference>
<protein>
    <submittedName>
        <fullName evidence="6">Manganese efflux pump</fullName>
    </submittedName>
</protein>
<keyword evidence="3 5" id="KW-1133">Transmembrane helix</keyword>
<keyword evidence="4 5" id="KW-0472">Membrane</keyword>
<dbReference type="AlphaFoldDB" id="A0A9D1KH27"/>
<proteinExistence type="predicted"/>
<sequence length="186" mass="18650">MSIIETLLLAASLCADCFAVALCSSVTLKKAGWRSVLLTALAFAAIQSALLLAGCMLGDLFYGVVEKVSNVIGFVLLAYVGGSMLAEGIRGCGEGRNLDGWKNILLGGVATSIDAAAVGVSQSMSGAGSSETVLLLAAVFACTFVSVTAGISAGKAIGNMKGRNVGRTAEIIGGLVLVGIGFSVLL</sequence>
<feature type="transmembrane region" description="Helical" evidence="5">
    <location>
        <begin position="71"/>
        <end position="89"/>
    </location>
</feature>
<dbReference type="InterPro" id="IPR003810">
    <property type="entry name" value="Mntp/YtaF"/>
</dbReference>
<feature type="transmembrane region" description="Helical" evidence="5">
    <location>
        <begin position="6"/>
        <end position="28"/>
    </location>
</feature>
<evidence type="ECO:0000313" key="7">
    <source>
        <dbReference type="Proteomes" id="UP000886881"/>
    </source>
</evidence>
<evidence type="ECO:0000256" key="5">
    <source>
        <dbReference type="SAM" id="Phobius"/>
    </source>
</evidence>
<comment type="caution">
    <text evidence="6">The sequence shown here is derived from an EMBL/GenBank/DDBJ whole genome shotgun (WGS) entry which is preliminary data.</text>
</comment>
<name>A0A9D1KH27_9BACT</name>